<name>H8KXM7_SOLCM</name>
<accession>H8KXM7</accession>
<gene>
    <name evidence="1" type="ordered locus">Solca_0172</name>
</gene>
<protein>
    <submittedName>
        <fullName evidence="1">Uncharacterized protein</fullName>
    </submittedName>
</protein>
<dbReference type="STRING" id="929556.Solca_0172"/>
<dbReference type="HOGENOM" id="CLU_2556464_0_0_10"/>
<dbReference type="EMBL" id="CP003349">
    <property type="protein sequence ID" value="AFD05323.1"/>
    <property type="molecule type" value="Genomic_DNA"/>
</dbReference>
<sequence length="82" mass="9779">MPLKTIICENEAFQVITANKTHEPAYREKLSRLIQDKYGIKVKREDMLSALQDTFNFYADEIQQELKKINDVLFFVYIYFLP</sequence>
<dbReference type="RefSeq" id="WP_014678551.1">
    <property type="nucleotide sequence ID" value="NC_017770.1"/>
</dbReference>
<reference evidence="1" key="1">
    <citation type="submission" date="2012-02" db="EMBL/GenBank/DDBJ databases">
        <title>The complete genome of Solitalea canadensis DSM 3403.</title>
        <authorList>
            <consortium name="US DOE Joint Genome Institute (JGI-PGF)"/>
            <person name="Lucas S."/>
            <person name="Copeland A."/>
            <person name="Lapidus A."/>
            <person name="Glavina del Rio T."/>
            <person name="Dalin E."/>
            <person name="Tice H."/>
            <person name="Bruce D."/>
            <person name="Goodwin L."/>
            <person name="Pitluck S."/>
            <person name="Peters L."/>
            <person name="Ovchinnikova G."/>
            <person name="Lu M."/>
            <person name="Kyrpides N."/>
            <person name="Mavromatis K."/>
            <person name="Ivanova N."/>
            <person name="Brettin T."/>
            <person name="Detter J.C."/>
            <person name="Han C."/>
            <person name="Larimer F."/>
            <person name="Land M."/>
            <person name="Hauser L."/>
            <person name="Markowitz V."/>
            <person name="Cheng J.-F."/>
            <person name="Hugenholtz P."/>
            <person name="Woyke T."/>
            <person name="Wu D."/>
            <person name="Spring S."/>
            <person name="Schroeder M."/>
            <person name="Kopitz M."/>
            <person name="Brambilla E."/>
            <person name="Klenk H.-P."/>
            <person name="Eisen J.A."/>
        </authorList>
    </citation>
    <scope>NUCLEOTIDE SEQUENCE</scope>
    <source>
        <strain evidence="1">DSM 3403</strain>
    </source>
</reference>
<organism evidence="1 2">
    <name type="scientific">Solitalea canadensis (strain ATCC 29591 / DSM 3403 / JCM 21819 / LMG 8368 / NBRC 15130 / NCIMB 12057 / USAM 9D)</name>
    <name type="common">Flexibacter canadensis</name>
    <dbReference type="NCBI Taxonomy" id="929556"/>
    <lineage>
        <taxon>Bacteria</taxon>
        <taxon>Pseudomonadati</taxon>
        <taxon>Bacteroidota</taxon>
        <taxon>Sphingobacteriia</taxon>
        <taxon>Sphingobacteriales</taxon>
        <taxon>Sphingobacteriaceae</taxon>
        <taxon>Solitalea</taxon>
    </lineage>
</organism>
<dbReference type="KEGG" id="scn:Solca_0172"/>
<keyword evidence="2" id="KW-1185">Reference proteome</keyword>
<evidence type="ECO:0000313" key="1">
    <source>
        <dbReference type="EMBL" id="AFD05323.1"/>
    </source>
</evidence>
<dbReference type="AlphaFoldDB" id="H8KXM7"/>
<dbReference type="Proteomes" id="UP000007590">
    <property type="component" value="Chromosome"/>
</dbReference>
<proteinExistence type="predicted"/>
<evidence type="ECO:0000313" key="2">
    <source>
        <dbReference type="Proteomes" id="UP000007590"/>
    </source>
</evidence>